<dbReference type="KEGG" id="eus:EUTSA_v10017536mg"/>
<evidence type="ECO:0008006" key="3">
    <source>
        <dbReference type="Google" id="ProtNLM"/>
    </source>
</evidence>
<accession>V4LQ71</accession>
<dbReference type="AlphaFoldDB" id="V4LQ71"/>
<proteinExistence type="predicted"/>
<dbReference type="Proteomes" id="UP000030689">
    <property type="component" value="Unassembled WGS sequence"/>
</dbReference>
<dbReference type="OMA" id="ENIFRWN"/>
<evidence type="ECO:0000313" key="1">
    <source>
        <dbReference type="EMBL" id="ESQ52725.1"/>
    </source>
</evidence>
<gene>
    <name evidence="1" type="ORF">EUTSA_v10017536mg</name>
</gene>
<organism evidence="1 2">
    <name type="scientific">Eutrema salsugineum</name>
    <name type="common">Saltwater cress</name>
    <name type="synonym">Sisymbrium salsugineum</name>
    <dbReference type="NCBI Taxonomy" id="72664"/>
    <lineage>
        <taxon>Eukaryota</taxon>
        <taxon>Viridiplantae</taxon>
        <taxon>Streptophyta</taxon>
        <taxon>Embryophyta</taxon>
        <taxon>Tracheophyta</taxon>
        <taxon>Spermatophyta</taxon>
        <taxon>Magnoliopsida</taxon>
        <taxon>eudicotyledons</taxon>
        <taxon>Gunneridae</taxon>
        <taxon>Pentapetalae</taxon>
        <taxon>rosids</taxon>
        <taxon>malvids</taxon>
        <taxon>Brassicales</taxon>
        <taxon>Brassicaceae</taxon>
        <taxon>Eutremeae</taxon>
        <taxon>Eutrema</taxon>
    </lineage>
</organism>
<dbReference type="Gramene" id="ESQ52725">
    <property type="protein sequence ID" value="ESQ52725"/>
    <property type="gene ID" value="EUTSA_v10017536mg"/>
</dbReference>
<dbReference type="EMBL" id="KI517385">
    <property type="protein sequence ID" value="ESQ52725.1"/>
    <property type="molecule type" value="Genomic_DNA"/>
</dbReference>
<protein>
    <recommendedName>
        <fullName evidence="3">FBD domain-containing protein</fullName>
    </recommendedName>
</protein>
<sequence length="146" mass="16973">MDLLTSENILSLSELRGRPFPVFKVKTLTVETMISQYVTPGIIRVLQNSPELKKLIIVVQEELNDQYMDSHGLLPNQCWRLKEREFENIFRWNLEPKHMASFMELMLKTTKTLEKMVTRLVGLLQMVPRLSHDNNVSIVLSSTKSN</sequence>
<evidence type="ECO:0000313" key="2">
    <source>
        <dbReference type="Proteomes" id="UP000030689"/>
    </source>
</evidence>
<name>V4LQ71_EUTSA</name>
<keyword evidence="2" id="KW-1185">Reference proteome</keyword>
<reference evidence="1 2" key="1">
    <citation type="journal article" date="2013" name="Front. Plant Sci.">
        <title>The Reference Genome of the Halophytic Plant Eutrema salsugineum.</title>
        <authorList>
            <person name="Yang R."/>
            <person name="Jarvis D.E."/>
            <person name="Chen H."/>
            <person name="Beilstein M.A."/>
            <person name="Grimwood J."/>
            <person name="Jenkins J."/>
            <person name="Shu S."/>
            <person name="Prochnik S."/>
            <person name="Xin M."/>
            <person name="Ma C."/>
            <person name="Schmutz J."/>
            <person name="Wing R.A."/>
            <person name="Mitchell-Olds T."/>
            <person name="Schumaker K.S."/>
            <person name="Wang X."/>
        </authorList>
    </citation>
    <scope>NUCLEOTIDE SEQUENCE [LARGE SCALE GENOMIC DNA]</scope>
</reference>